<proteinExistence type="predicted"/>
<organism evidence="1 2">
    <name type="scientific">Racocetra persica</name>
    <dbReference type="NCBI Taxonomy" id="160502"/>
    <lineage>
        <taxon>Eukaryota</taxon>
        <taxon>Fungi</taxon>
        <taxon>Fungi incertae sedis</taxon>
        <taxon>Mucoromycota</taxon>
        <taxon>Glomeromycotina</taxon>
        <taxon>Glomeromycetes</taxon>
        <taxon>Diversisporales</taxon>
        <taxon>Gigasporaceae</taxon>
        <taxon>Racocetra</taxon>
    </lineage>
</organism>
<dbReference type="EMBL" id="CAJVQC010018848">
    <property type="protein sequence ID" value="CAG8696457.1"/>
    <property type="molecule type" value="Genomic_DNA"/>
</dbReference>
<keyword evidence="2" id="KW-1185">Reference proteome</keyword>
<protein>
    <submittedName>
        <fullName evidence="1">31427_t:CDS:1</fullName>
    </submittedName>
</protein>
<feature type="non-terminal residue" evidence="1">
    <location>
        <position position="1"/>
    </location>
</feature>
<sequence>TYTALTFSEISPIPFSCPRSYPYTSPKIKKAFILICYLQTDKKKYKSVRGNGNGSLLKRRRSQQKSKKQSESNTAFSFYRFFGEQVPNQPNPKNEPKKLRQNNSGKIVDSQLQSQLQTA</sequence>
<evidence type="ECO:0000313" key="1">
    <source>
        <dbReference type="EMBL" id="CAG8696457.1"/>
    </source>
</evidence>
<reference evidence="1" key="1">
    <citation type="submission" date="2021-06" db="EMBL/GenBank/DDBJ databases">
        <authorList>
            <person name="Kallberg Y."/>
            <person name="Tangrot J."/>
            <person name="Rosling A."/>
        </authorList>
    </citation>
    <scope>NUCLEOTIDE SEQUENCE</scope>
    <source>
        <strain evidence="1">MA461A</strain>
    </source>
</reference>
<name>A0ACA9PB86_9GLOM</name>
<comment type="caution">
    <text evidence="1">The sequence shown here is derived from an EMBL/GenBank/DDBJ whole genome shotgun (WGS) entry which is preliminary data.</text>
</comment>
<accession>A0ACA9PB86</accession>
<gene>
    <name evidence="1" type="ORF">RPERSI_LOCUS9805</name>
</gene>
<dbReference type="Proteomes" id="UP000789920">
    <property type="component" value="Unassembled WGS sequence"/>
</dbReference>
<evidence type="ECO:0000313" key="2">
    <source>
        <dbReference type="Proteomes" id="UP000789920"/>
    </source>
</evidence>